<dbReference type="STRING" id="1522312.GCA_900177895_02091"/>
<evidence type="ECO:0000313" key="2">
    <source>
        <dbReference type="EMBL" id="SNB51537.1"/>
    </source>
</evidence>
<organism evidence="1">
    <name type="scientific">Kingella negevensis</name>
    <dbReference type="NCBI Taxonomy" id="1522312"/>
    <lineage>
        <taxon>Bacteria</taxon>
        <taxon>Pseudomonadati</taxon>
        <taxon>Pseudomonadota</taxon>
        <taxon>Betaproteobacteria</taxon>
        <taxon>Neisseriales</taxon>
        <taxon>Neisseriaceae</taxon>
        <taxon>Kingella</taxon>
    </lineage>
</organism>
<keyword evidence="3" id="KW-1185">Reference proteome</keyword>
<dbReference type="EMBL" id="FXUV02000001">
    <property type="protein sequence ID" value="SNB51537.1"/>
    <property type="molecule type" value="Genomic_DNA"/>
</dbReference>
<reference evidence="2 3" key="2">
    <citation type="submission" date="2017-06" db="EMBL/GenBank/DDBJ databases">
        <authorList>
            <person name="Kim H.J."/>
            <person name="Triplett B.A."/>
        </authorList>
    </citation>
    <scope>NUCLEOTIDE SEQUENCE [LARGE SCALE GENOMIC DNA]</scope>
    <source>
        <strain evidence="2">Kingella_eburonensis</strain>
    </source>
</reference>
<protein>
    <submittedName>
        <fullName evidence="1">Uncharacterized protein</fullName>
    </submittedName>
</protein>
<sequence>MLHNQHRYPTWLQFAQQNNINIVKVMIRWLKDKEIIAIQTPYLAFTGEAYAATSYDYWKQNIVKNWFPVLWNGFYCARMGGASHTEHNNVKGFIGTLEMVKILWQRMENAEIKKSTQPENLEHWHSVHHCLRCTISAQIIYLHDQHYTRFTEAEKAQVRHYFTPELMALIEPFCVKPLIL</sequence>
<accession>A0A238HEX2</accession>
<name>A0A238HEX2_9NEIS</name>
<reference evidence="1" key="1">
    <citation type="submission" date="2017-05" db="EMBL/GenBank/DDBJ databases">
        <authorList>
            <person name="Song R."/>
            <person name="Chenine A.L."/>
            <person name="Ruprecht R.M."/>
        </authorList>
    </citation>
    <scope>NUCLEOTIDE SEQUENCE</scope>
    <source>
        <strain evidence="1">Kingella_eburonensis</strain>
    </source>
</reference>
<gene>
    <name evidence="1" type="ORF">KEBURONENSIS_00101</name>
</gene>
<evidence type="ECO:0000313" key="1">
    <source>
        <dbReference type="EMBL" id="SMQ11746.1"/>
    </source>
</evidence>
<dbReference type="Proteomes" id="UP000215450">
    <property type="component" value="Unassembled WGS sequence"/>
</dbReference>
<dbReference type="EMBL" id="FXUV01000001">
    <property type="protein sequence ID" value="SMQ11746.1"/>
    <property type="molecule type" value="Genomic_DNA"/>
</dbReference>
<dbReference type="AlphaFoldDB" id="A0A238HEX2"/>
<evidence type="ECO:0000313" key="3">
    <source>
        <dbReference type="Proteomes" id="UP000215450"/>
    </source>
</evidence>
<proteinExistence type="predicted"/>